<comment type="subcellular location">
    <subcellularLocation>
        <location evidence="2">Membrane</location>
        <topology evidence="2">Single-pass membrane protein</topology>
    </subcellularLocation>
</comment>
<dbReference type="CDD" id="cd11041">
    <property type="entry name" value="CYP503A1-like"/>
    <property type="match status" value="1"/>
</dbReference>
<dbReference type="GO" id="GO:0016020">
    <property type="term" value="C:membrane"/>
    <property type="evidence" value="ECO:0007669"/>
    <property type="project" value="UniProtKB-SubCell"/>
</dbReference>
<dbReference type="PRINTS" id="PR00385">
    <property type="entry name" value="P450"/>
</dbReference>
<name>A0A167CIX6_COLIC</name>
<keyword evidence="11" id="KW-0812">Transmembrane</keyword>
<accession>A0A167CIX6</accession>
<feature type="transmembrane region" description="Helical" evidence="11">
    <location>
        <begin position="20"/>
        <end position="39"/>
    </location>
</feature>
<evidence type="ECO:0000256" key="10">
    <source>
        <dbReference type="RuleBase" id="RU000461"/>
    </source>
</evidence>
<dbReference type="GO" id="GO:0005506">
    <property type="term" value="F:iron ion binding"/>
    <property type="evidence" value="ECO:0007669"/>
    <property type="project" value="InterPro"/>
</dbReference>
<dbReference type="Gene3D" id="1.10.630.10">
    <property type="entry name" value="Cytochrome P450"/>
    <property type="match status" value="1"/>
</dbReference>
<evidence type="ECO:0000256" key="8">
    <source>
        <dbReference type="ARBA" id="ARBA00023033"/>
    </source>
</evidence>
<evidence type="ECO:0000256" key="2">
    <source>
        <dbReference type="ARBA" id="ARBA00004167"/>
    </source>
</evidence>
<dbReference type="InterPro" id="IPR001128">
    <property type="entry name" value="Cyt_P450"/>
</dbReference>
<keyword evidence="4 9" id="KW-0349">Heme</keyword>
<dbReference type="GO" id="GO:0004497">
    <property type="term" value="F:monooxygenase activity"/>
    <property type="evidence" value="ECO:0007669"/>
    <property type="project" value="UniProtKB-KW"/>
</dbReference>
<dbReference type="SUPFAM" id="SSF48264">
    <property type="entry name" value="Cytochrome P450"/>
    <property type="match status" value="1"/>
</dbReference>
<dbReference type="InterPro" id="IPR002403">
    <property type="entry name" value="Cyt_P450_E_grp-IV"/>
</dbReference>
<keyword evidence="11" id="KW-1133">Transmembrane helix</keyword>
<gene>
    <name evidence="12" type="ORF">CI238_04154</name>
</gene>
<dbReference type="PROSITE" id="PS00086">
    <property type="entry name" value="CYTOCHROME_P450"/>
    <property type="match status" value="1"/>
</dbReference>
<keyword evidence="11" id="KW-0472">Membrane</keyword>
<evidence type="ECO:0000256" key="5">
    <source>
        <dbReference type="ARBA" id="ARBA00022723"/>
    </source>
</evidence>
<dbReference type="STRING" id="1573173.A0A167CIX6"/>
<dbReference type="Pfam" id="PF00067">
    <property type="entry name" value="p450"/>
    <property type="match status" value="1"/>
</dbReference>
<dbReference type="Proteomes" id="UP000076584">
    <property type="component" value="Unassembled WGS sequence"/>
</dbReference>
<evidence type="ECO:0000256" key="1">
    <source>
        <dbReference type="ARBA" id="ARBA00001971"/>
    </source>
</evidence>
<dbReference type="InterPro" id="IPR036396">
    <property type="entry name" value="Cyt_P450_sf"/>
</dbReference>
<evidence type="ECO:0000256" key="9">
    <source>
        <dbReference type="PIRSR" id="PIRSR602403-1"/>
    </source>
</evidence>
<evidence type="ECO:0000313" key="12">
    <source>
        <dbReference type="EMBL" id="KZL82651.1"/>
    </source>
</evidence>
<dbReference type="EMBL" id="LFIW01001378">
    <property type="protein sequence ID" value="KZL82651.1"/>
    <property type="molecule type" value="Genomic_DNA"/>
</dbReference>
<keyword evidence="5 9" id="KW-0479">Metal-binding</keyword>
<sequence length="504" mass="57533">MIDVTFFIASVPLVRKQMSLLRGLLVLAMLLMAAFWVRVDLVRKRRLSLPVVGKKTDTDFRSALDEGRRLHPDRAFVLPSNPPIVILPHKLVDKFKSAPESQLSADKEVCRRGLGQYTDLGTPMPELFYAIQIDLTRHVRDLVPVMQKEVAYAFDKNLPFDEGEEWKEVTAFVLIKRIVTIMNAVAFVGSHLSRNEEWQEIAYNYSGDLRIAFDALNNWHPWLRSIVHPLLFRRIGFHARRQRVADMLQTLMRDKDSETDRKYSLMNFIRRRLGHAQAKDSWHLARMQLRAALAGSDTVAQALTNAIFDIASSPDYVATLREELSSLTSVLPTGEWDMGMLRKMSKMDSLLRESARIYAPFLVAMGRITTAPLALDDGSIVPEDTTVYFDMYHTHRSSKVQHGANPTAYDGFRFSKLREEEGYPNKYFAATTGPDNLPFGHGVHSCPGRFFAVAEMKIVLAYLLLNYDINLQYGERPRTAYKGIAVIMDRNAQIMIRRRQPPLA</sequence>
<evidence type="ECO:0000256" key="7">
    <source>
        <dbReference type="ARBA" id="ARBA00023004"/>
    </source>
</evidence>
<dbReference type="GO" id="GO:0051213">
    <property type="term" value="F:dioxygenase activity"/>
    <property type="evidence" value="ECO:0007669"/>
    <property type="project" value="UniProtKB-KW"/>
</dbReference>
<dbReference type="GO" id="GO:0016705">
    <property type="term" value="F:oxidoreductase activity, acting on paired donors, with incorporation or reduction of molecular oxygen"/>
    <property type="evidence" value="ECO:0007669"/>
    <property type="project" value="InterPro"/>
</dbReference>
<evidence type="ECO:0000313" key="13">
    <source>
        <dbReference type="Proteomes" id="UP000076584"/>
    </source>
</evidence>
<comment type="cofactor">
    <cofactor evidence="1 9">
        <name>heme</name>
        <dbReference type="ChEBI" id="CHEBI:30413"/>
    </cofactor>
</comment>
<evidence type="ECO:0000256" key="11">
    <source>
        <dbReference type="SAM" id="Phobius"/>
    </source>
</evidence>
<comment type="caution">
    <text evidence="12">The sequence shown here is derived from an EMBL/GenBank/DDBJ whole genome shotgun (WGS) entry which is preliminary data.</text>
</comment>
<dbReference type="InterPro" id="IPR017972">
    <property type="entry name" value="Cyt_P450_CS"/>
</dbReference>
<evidence type="ECO:0000256" key="4">
    <source>
        <dbReference type="ARBA" id="ARBA00022617"/>
    </source>
</evidence>
<evidence type="ECO:0000256" key="3">
    <source>
        <dbReference type="ARBA" id="ARBA00010617"/>
    </source>
</evidence>
<keyword evidence="7 9" id="KW-0408">Iron</keyword>
<proteinExistence type="inferred from homology"/>
<feature type="binding site" description="axial binding residue" evidence="9">
    <location>
        <position position="446"/>
    </location>
    <ligand>
        <name>heme</name>
        <dbReference type="ChEBI" id="CHEBI:30413"/>
    </ligand>
    <ligandPart>
        <name>Fe</name>
        <dbReference type="ChEBI" id="CHEBI:18248"/>
    </ligandPart>
</feature>
<organism evidence="12 13">
    <name type="scientific">Colletotrichum incanum</name>
    <name type="common">Soybean anthracnose fungus</name>
    <dbReference type="NCBI Taxonomy" id="1573173"/>
    <lineage>
        <taxon>Eukaryota</taxon>
        <taxon>Fungi</taxon>
        <taxon>Dikarya</taxon>
        <taxon>Ascomycota</taxon>
        <taxon>Pezizomycotina</taxon>
        <taxon>Sordariomycetes</taxon>
        <taxon>Hypocreomycetidae</taxon>
        <taxon>Glomerellales</taxon>
        <taxon>Glomerellaceae</taxon>
        <taxon>Colletotrichum</taxon>
        <taxon>Colletotrichum spaethianum species complex</taxon>
    </lineage>
</organism>
<dbReference type="GO" id="GO:0020037">
    <property type="term" value="F:heme binding"/>
    <property type="evidence" value="ECO:0007669"/>
    <property type="project" value="InterPro"/>
</dbReference>
<keyword evidence="13" id="KW-1185">Reference proteome</keyword>
<dbReference type="PRINTS" id="PR00465">
    <property type="entry name" value="EP450IV"/>
</dbReference>
<protein>
    <submittedName>
        <fullName evidence="12">Alpha-ketoglutarate dependent xanthine dioxygenase</fullName>
    </submittedName>
</protein>
<reference evidence="12 13" key="1">
    <citation type="submission" date="2015-06" db="EMBL/GenBank/DDBJ databases">
        <title>Survival trade-offs in plant roots during colonization by closely related pathogenic and mutualistic fungi.</title>
        <authorList>
            <person name="Hacquard S."/>
            <person name="Kracher B."/>
            <person name="Hiruma K."/>
            <person name="Weinman A."/>
            <person name="Muench P."/>
            <person name="Garrido Oter R."/>
            <person name="Ver Loren van Themaat E."/>
            <person name="Dallerey J.-F."/>
            <person name="Damm U."/>
            <person name="Henrissat B."/>
            <person name="Lespinet O."/>
            <person name="Thon M."/>
            <person name="Kemen E."/>
            <person name="McHardy A.C."/>
            <person name="Schulze-Lefert P."/>
            <person name="O'Connell R.J."/>
        </authorList>
    </citation>
    <scope>NUCLEOTIDE SEQUENCE [LARGE SCALE GENOMIC DNA]</scope>
    <source>
        <strain evidence="12 13">MAFF 238704</strain>
    </source>
</reference>
<evidence type="ECO:0000256" key="6">
    <source>
        <dbReference type="ARBA" id="ARBA00023002"/>
    </source>
</evidence>
<dbReference type="PANTHER" id="PTHR46206">
    <property type="entry name" value="CYTOCHROME P450"/>
    <property type="match status" value="1"/>
</dbReference>
<keyword evidence="8 10" id="KW-0503">Monooxygenase</keyword>
<keyword evidence="6 10" id="KW-0560">Oxidoreductase</keyword>
<keyword evidence="12" id="KW-0223">Dioxygenase</keyword>
<dbReference type="PANTHER" id="PTHR46206:SF6">
    <property type="entry name" value="CYTOCHROME P450 MONOOXYGENASE AN1598-RELATED"/>
    <property type="match status" value="1"/>
</dbReference>
<dbReference type="AlphaFoldDB" id="A0A167CIX6"/>
<comment type="similarity">
    <text evidence="3 10">Belongs to the cytochrome P450 family.</text>
</comment>